<name>A0A8C6SNA4_9GOBI</name>
<reference evidence="5" key="1">
    <citation type="submission" date="2025-08" db="UniProtKB">
        <authorList>
            <consortium name="Ensembl"/>
        </authorList>
    </citation>
    <scope>IDENTIFICATION</scope>
</reference>
<reference evidence="5" key="2">
    <citation type="submission" date="2025-09" db="UniProtKB">
        <authorList>
            <consortium name="Ensembl"/>
        </authorList>
    </citation>
    <scope>IDENTIFICATION</scope>
</reference>
<dbReference type="Proteomes" id="UP000694523">
    <property type="component" value="Unplaced"/>
</dbReference>
<feature type="domain" description="SH2" evidence="4">
    <location>
        <begin position="58"/>
        <end position="149"/>
    </location>
</feature>
<evidence type="ECO:0000313" key="6">
    <source>
        <dbReference type="Proteomes" id="UP000694523"/>
    </source>
</evidence>
<dbReference type="Gene3D" id="3.30.505.10">
    <property type="entry name" value="SH2 domain"/>
    <property type="match status" value="1"/>
</dbReference>
<sequence length="381" mass="43155">VLGNVKPKKDIDLFITVQKYICKYVRTRKRRGLRELISTWFIQTQASLISHNGLFPNWFLGFISRKDAEDILKDQQLGCFLIRLSDKALGYILSYRGRDRFRHFVINQSESGQFIVQGDNVGHDTVSELIGYFKEKPIEPFGEYLTTSCFEAQNEDLYDTIQISSKVRPVATVHALKAKKQQNCQGSDQVLLRTRRKNRTEVGRRSRHLDSGSTSENLDMVCYAQVRTKKLRERHVNGAAPDNSSRPPSVYSEVELQDSRCRSMPLLLSSSEEQSYRLSVTPPLPSRDTPARSLHTGGPASLDLYHLASQQSPDPGTRAEDGGVYAEVPGTTPGDNTYEQIPVDSNPYEPVGLLRAKHEPSARGVKNGKWKRLFPDVKKKW</sequence>
<dbReference type="SUPFAM" id="SSF55550">
    <property type="entry name" value="SH2 domain"/>
    <property type="match status" value="1"/>
</dbReference>
<feature type="region of interest" description="Disordered" evidence="3">
    <location>
        <begin position="271"/>
        <end position="300"/>
    </location>
</feature>
<dbReference type="GO" id="GO:0005737">
    <property type="term" value="C:cytoplasm"/>
    <property type="evidence" value="ECO:0007669"/>
    <property type="project" value="TreeGrafter"/>
</dbReference>
<evidence type="ECO:0000256" key="2">
    <source>
        <dbReference type="PROSITE-ProRule" id="PRU00191"/>
    </source>
</evidence>
<dbReference type="PANTHER" id="PTHR14388:SF6">
    <property type="entry name" value="SH2 DOMAIN-CONTAINING PROTEIN 7"/>
    <property type="match status" value="1"/>
</dbReference>
<evidence type="ECO:0000259" key="4">
    <source>
        <dbReference type="PROSITE" id="PS50001"/>
    </source>
</evidence>
<dbReference type="InterPro" id="IPR036860">
    <property type="entry name" value="SH2_dom_sf"/>
</dbReference>
<dbReference type="PROSITE" id="PS50001">
    <property type="entry name" value="SH2"/>
    <property type="match status" value="1"/>
</dbReference>
<dbReference type="Ensembl" id="ENSNMLT00000010465.1">
    <property type="protein sequence ID" value="ENSNMLP00000009251.1"/>
    <property type="gene ID" value="ENSNMLG00000006453.1"/>
</dbReference>
<dbReference type="PANTHER" id="PTHR14388">
    <property type="entry name" value="T CELL-SPECIFIC ADAPTER PROTEIN TSAD"/>
    <property type="match status" value="1"/>
</dbReference>
<proteinExistence type="predicted"/>
<protein>
    <recommendedName>
        <fullName evidence="4">SH2 domain-containing protein</fullName>
    </recommendedName>
</protein>
<organism evidence="5 6">
    <name type="scientific">Neogobius melanostomus</name>
    <name type="common">round goby</name>
    <dbReference type="NCBI Taxonomy" id="47308"/>
    <lineage>
        <taxon>Eukaryota</taxon>
        <taxon>Metazoa</taxon>
        <taxon>Chordata</taxon>
        <taxon>Craniata</taxon>
        <taxon>Vertebrata</taxon>
        <taxon>Euteleostomi</taxon>
        <taxon>Actinopterygii</taxon>
        <taxon>Neopterygii</taxon>
        <taxon>Teleostei</taxon>
        <taxon>Neoteleostei</taxon>
        <taxon>Acanthomorphata</taxon>
        <taxon>Gobiaria</taxon>
        <taxon>Gobiiformes</taxon>
        <taxon>Gobioidei</taxon>
        <taxon>Gobiidae</taxon>
        <taxon>Benthophilinae</taxon>
        <taxon>Neogobiini</taxon>
        <taxon>Neogobius</taxon>
    </lineage>
</organism>
<evidence type="ECO:0000256" key="3">
    <source>
        <dbReference type="SAM" id="MobiDB-lite"/>
    </source>
</evidence>
<keyword evidence="1 2" id="KW-0727">SH2 domain</keyword>
<dbReference type="PRINTS" id="PR00401">
    <property type="entry name" value="SH2DOMAIN"/>
</dbReference>
<dbReference type="InterPro" id="IPR000980">
    <property type="entry name" value="SH2"/>
</dbReference>
<dbReference type="AlphaFoldDB" id="A0A8C6SNA4"/>
<accession>A0A8C6SNA4</accession>
<feature type="region of interest" description="Disordered" evidence="3">
    <location>
        <begin position="234"/>
        <end position="257"/>
    </location>
</feature>
<keyword evidence="6" id="KW-1185">Reference proteome</keyword>
<dbReference type="Pfam" id="PF00017">
    <property type="entry name" value="SH2"/>
    <property type="match status" value="1"/>
</dbReference>
<dbReference type="SMART" id="SM00252">
    <property type="entry name" value="SH2"/>
    <property type="match status" value="1"/>
</dbReference>
<evidence type="ECO:0000256" key="1">
    <source>
        <dbReference type="ARBA" id="ARBA00022999"/>
    </source>
</evidence>
<evidence type="ECO:0000313" key="5">
    <source>
        <dbReference type="Ensembl" id="ENSNMLP00000009251.1"/>
    </source>
</evidence>